<evidence type="ECO:0000313" key="2">
    <source>
        <dbReference type="Proteomes" id="UP000187495"/>
    </source>
</evidence>
<organism evidence="1 2">
    <name type="scientific">Moraxella cuniculi DSM 21768</name>
    <dbReference type="NCBI Taxonomy" id="1122245"/>
    <lineage>
        <taxon>Bacteria</taxon>
        <taxon>Pseudomonadati</taxon>
        <taxon>Pseudomonadota</taxon>
        <taxon>Gammaproteobacteria</taxon>
        <taxon>Moraxellales</taxon>
        <taxon>Moraxellaceae</taxon>
        <taxon>Moraxella</taxon>
    </lineage>
</organism>
<name>A0A1N7G0I5_9GAMM</name>
<dbReference type="AlphaFoldDB" id="A0A1N7G0I5"/>
<evidence type="ECO:0000313" key="1">
    <source>
        <dbReference type="EMBL" id="SIS06112.1"/>
    </source>
</evidence>
<keyword evidence="2" id="KW-1185">Reference proteome</keyword>
<dbReference type="Proteomes" id="UP000187495">
    <property type="component" value="Unassembled WGS sequence"/>
</dbReference>
<proteinExistence type="predicted"/>
<protein>
    <submittedName>
        <fullName evidence="1">Uncharacterized protein</fullName>
    </submittedName>
</protein>
<accession>A0A1N7G0I5</accession>
<sequence length="193" mass="22547">MTPTKYFIIMTRQKFGKITPLTFSSKITILTHESAKDSYELFCDIYTELNLDVMTDFSNKMVNVIKSDNIYYFFDDYEYFINLQDGDVIYARLADGHEVNIKQAGWNAVFDFIKTIRPIKPDIIRAFIKALPDDVVIKDIECQGKLKIADVLRRLKEPRYRFDYQDKKLSAPPYHRGMPTFDDLIMEVINGGL</sequence>
<dbReference type="STRING" id="34061.B0189_01910"/>
<dbReference type="EMBL" id="FTNU01000021">
    <property type="protein sequence ID" value="SIS06112.1"/>
    <property type="molecule type" value="Genomic_DNA"/>
</dbReference>
<reference evidence="2" key="1">
    <citation type="submission" date="2017-01" db="EMBL/GenBank/DDBJ databases">
        <authorList>
            <person name="Varghese N."/>
            <person name="Submissions S."/>
        </authorList>
    </citation>
    <scope>NUCLEOTIDE SEQUENCE [LARGE SCALE GENOMIC DNA]</scope>
    <source>
        <strain evidence="2">DSM 21768</strain>
    </source>
</reference>
<gene>
    <name evidence="1" type="ORF">SAMN02745664_1219</name>
</gene>